<keyword evidence="8" id="KW-0807">Transducer</keyword>
<comment type="caution">
    <text evidence="10">The sequence shown here is derived from an EMBL/GenBank/DDBJ whole genome shotgun (WGS) entry which is preliminary data.</text>
</comment>
<feature type="domain" description="GPR158/179 extracellular" evidence="9">
    <location>
        <begin position="234"/>
        <end position="336"/>
    </location>
</feature>
<protein>
    <recommendedName>
        <fullName evidence="9">GPR158/179 extracellular domain-containing protein</fullName>
    </recommendedName>
</protein>
<comment type="subcellular location">
    <subcellularLocation>
        <location evidence="1">Cell membrane</location>
        <topology evidence="1">Multi-pass membrane protein</topology>
    </subcellularLocation>
</comment>
<dbReference type="OrthoDB" id="9970547at2759"/>
<gene>
    <name evidence="10" type="ORF">SPHA_51275</name>
</gene>
<dbReference type="PANTHER" id="PTHR32546:SF25">
    <property type="entry name" value="MIP05539P"/>
    <property type="match status" value="1"/>
</dbReference>
<dbReference type="GO" id="GO:0005886">
    <property type="term" value="C:plasma membrane"/>
    <property type="evidence" value="ECO:0007669"/>
    <property type="project" value="UniProtKB-SubCell"/>
</dbReference>
<dbReference type="GO" id="GO:0004930">
    <property type="term" value="F:G protein-coupled receptor activity"/>
    <property type="evidence" value="ECO:0007669"/>
    <property type="project" value="UniProtKB-KW"/>
</dbReference>
<reference evidence="10" key="1">
    <citation type="submission" date="2021-01" db="EMBL/GenBank/DDBJ databases">
        <authorList>
            <person name="Li R."/>
            <person name="Bekaert M."/>
        </authorList>
    </citation>
    <scope>NUCLEOTIDE SEQUENCE</scope>
    <source>
        <strain evidence="10">Farmed</strain>
    </source>
</reference>
<dbReference type="InterPro" id="IPR054714">
    <property type="entry name" value="GPR158_179_extracellular"/>
</dbReference>
<evidence type="ECO:0000259" key="9">
    <source>
        <dbReference type="Pfam" id="PF22572"/>
    </source>
</evidence>
<dbReference type="InterPro" id="IPR043458">
    <property type="entry name" value="GPR158/179"/>
</dbReference>
<evidence type="ECO:0000313" key="10">
    <source>
        <dbReference type="EMBL" id="CAE1296177.1"/>
    </source>
</evidence>
<evidence type="ECO:0000256" key="6">
    <source>
        <dbReference type="ARBA" id="ARBA00023170"/>
    </source>
</evidence>
<proteinExistence type="inferred from homology"/>
<keyword evidence="3" id="KW-0472">Membrane</keyword>
<evidence type="ECO:0000256" key="7">
    <source>
        <dbReference type="ARBA" id="ARBA00023180"/>
    </source>
</evidence>
<keyword evidence="3" id="KW-1003">Cell membrane</keyword>
<evidence type="ECO:0000256" key="1">
    <source>
        <dbReference type="ARBA" id="ARBA00004651"/>
    </source>
</evidence>
<evidence type="ECO:0000256" key="8">
    <source>
        <dbReference type="ARBA" id="ARBA00023224"/>
    </source>
</evidence>
<evidence type="ECO:0000313" key="11">
    <source>
        <dbReference type="Proteomes" id="UP000597762"/>
    </source>
</evidence>
<evidence type="ECO:0000256" key="3">
    <source>
        <dbReference type="ARBA" id="ARBA00022475"/>
    </source>
</evidence>
<evidence type="ECO:0000256" key="2">
    <source>
        <dbReference type="ARBA" id="ARBA00007242"/>
    </source>
</evidence>
<dbReference type="Proteomes" id="UP000597762">
    <property type="component" value="Unassembled WGS sequence"/>
</dbReference>
<dbReference type="Gene3D" id="3.30.450.20">
    <property type="entry name" value="PAS domain"/>
    <property type="match status" value="1"/>
</dbReference>
<dbReference type="EMBL" id="CAHIKZ030003101">
    <property type="protein sequence ID" value="CAE1296177.1"/>
    <property type="molecule type" value="Genomic_DNA"/>
</dbReference>
<dbReference type="Pfam" id="PF22572">
    <property type="entry name" value="GPR158_179_EC"/>
    <property type="match status" value="1"/>
</dbReference>
<organism evidence="10 11">
    <name type="scientific">Acanthosepion pharaonis</name>
    <name type="common">Pharaoh cuttlefish</name>
    <name type="synonym">Sepia pharaonis</name>
    <dbReference type="NCBI Taxonomy" id="158019"/>
    <lineage>
        <taxon>Eukaryota</taxon>
        <taxon>Metazoa</taxon>
        <taxon>Spiralia</taxon>
        <taxon>Lophotrochozoa</taxon>
        <taxon>Mollusca</taxon>
        <taxon>Cephalopoda</taxon>
        <taxon>Coleoidea</taxon>
        <taxon>Decapodiformes</taxon>
        <taxon>Sepiida</taxon>
        <taxon>Sepiina</taxon>
        <taxon>Sepiidae</taxon>
        <taxon>Acanthosepion</taxon>
    </lineage>
</organism>
<keyword evidence="6" id="KW-0675">Receptor</keyword>
<keyword evidence="11" id="KW-1185">Reference proteome</keyword>
<dbReference type="PANTHER" id="PTHR32546">
    <property type="entry name" value="G-PROTEIN COUPLED RECEPTOR 158-RELATED"/>
    <property type="match status" value="1"/>
</dbReference>
<accession>A0A812D7K8</accession>
<evidence type="ECO:0000256" key="5">
    <source>
        <dbReference type="ARBA" id="ARBA00023040"/>
    </source>
</evidence>
<keyword evidence="5" id="KW-0297">G-protein coupled receptor</keyword>
<keyword evidence="4" id="KW-0732">Signal</keyword>
<evidence type="ECO:0000256" key="4">
    <source>
        <dbReference type="ARBA" id="ARBA00022729"/>
    </source>
</evidence>
<keyword evidence="7" id="KW-0325">Glycoprotein</keyword>
<dbReference type="AlphaFoldDB" id="A0A812D7K8"/>
<sequence length="387" mass="44747">MEKFMSVTPRNCRSKPVTELRLDNQLDKGVISQIPRYNTFLSTVYYNNRSNLLHAHNIALNRAFYYSFIYQALNDTKDLDKQPGFEYIYFSLAADVSGGVGMINGSGIFFDNNCSYANWYTILRLNETLPLFAPKAWRADDYNEPTNWLREPTNSTIDIVDLGSGRGRNYTLPTYKNNPWYDLWLPDLTSKADTLRKYTYNVRIQQNEKYEYVSSFFGPPQPGSQEKVYLPVLFTDPYFDCGRSNKWIVSATAPVVEFMPRYSNFTHLRRARYVAATSVDLEFERIDFNPCPLSEGNPSPNFFANTARCKKTTLCEPLSGFGFRRGGYQCACLPGYRYPWWHDGPFLGVEIEAATKEEYENSFDCFPTDCKLNFLSYFQLSIFNSIC</sequence>
<comment type="similarity">
    <text evidence="2">Belongs to the G-protein coupled receptor 3 family.</text>
</comment>
<name>A0A812D7K8_ACAPH</name>